<protein>
    <submittedName>
        <fullName evidence="2">GUN4 domain-containing protein</fullName>
    </submittedName>
</protein>
<dbReference type="Gene3D" id="1.25.40.620">
    <property type="match status" value="1"/>
</dbReference>
<dbReference type="EMBL" id="JAZBJZ010000129">
    <property type="protein sequence ID" value="MEE3719374.1"/>
    <property type="molecule type" value="Genomic_DNA"/>
</dbReference>
<dbReference type="GO" id="GO:0030288">
    <property type="term" value="C:outer membrane-bounded periplasmic space"/>
    <property type="evidence" value="ECO:0007669"/>
    <property type="project" value="TreeGrafter"/>
</dbReference>
<organism evidence="2 3">
    <name type="scientific">Tumidithrix elongata BACA0141</name>
    <dbReference type="NCBI Taxonomy" id="2716417"/>
    <lineage>
        <taxon>Bacteria</taxon>
        <taxon>Bacillati</taxon>
        <taxon>Cyanobacteriota</taxon>
        <taxon>Cyanophyceae</taxon>
        <taxon>Pseudanabaenales</taxon>
        <taxon>Pseudanabaenaceae</taxon>
        <taxon>Tumidithrix</taxon>
        <taxon>Tumidithrix elongata</taxon>
    </lineage>
</organism>
<reference evidence="2" key="1">
    <citation type="submission" date="2024-01" db="EMBL/GenBank/DDBJ databases">
        <title>Bank of Algae and Cyanobacteria of the Azores (BACA) strain genomes.</title>
        <authorList>
            <person name="Luz R."/>
            <person name="Cordeiro R."/>
            <person name="Fonseca A."/>
            <person name="Goncalves V."/>
        </authorList>
    </citation>
    <scope>NUCLEOTIDE SEQUENCE</scope>
    <source>
        <strain evidence="2">BACA0141</strain>
    </source>
</reference>
<dbReference type="Proteomes" id="UP001333818">
    <property type="component" value="Unassembled WGS sequence"/>
</dbReference>
<sequence length="255" mass="29325">MTSNDPKQPQKRDVVLGGQAAMPKAGVVLGGLEGVQRRISDRNQDIEYRIAALQEALNYGQRGLDLLIRSLKDKSEQIQWSAYELLRDRSEPRVKLALELFSNSGVVYMPLRDLLAAGKWRQADLETTAIMRQLCKLDVGDRLNGMHFTQFPCEDLGLIDRLWRKYSNGHFGFSVQQPIWHRCDQSRWDKGEAWALFGDRVGWRASFFLFEAYHWKQYRELTFNLSAPKGHLPFVSGIFTMEAIANRLISCRTNS</sequence>
<dbReference type="SUPFAM" id="SSF140869">
    <property type="entry name" value="GUN4-like"/>
    <property type="match status" value="1"/>
</dbReference>
<keyword evidence="3" id="KW-1185">Reference proteome</keyword>
<dbReference type="PANTHER" id="PTHR34800">
    <property type="entry name" value="TETRAPYRROLE-BINDING PROTEIN, CHLOROPLASTIC"/>
    <property type="match status" value="1"/>
</dbReference>
<name>A0AAW9Q5D3_9CYAN</name>
<evidence type="ECO:0000313" key="2">
    <source>
        <dbReference type="EMBL" id="MEE3719374.1"/>
    </source>
</evidence>
<dbReference type="CDD" id="cd16383">
    <property type="entry name" value="GUN4"/>
    <property type="match status" value="1"/>
</dbReference>
<dbReference type="AlphaFoldDB" id="A0AAW9Q5D3"/>
<evidence type="ECO:0000313" key="3">
    <source>
        <dbReference type="Proteomes" id="UP001333818"/>
    </source>
</evidence>
<dbReference type="GO" id="GO:0046906">
    <property type="term" value="F:tetrapyrrole binding"/>
    <property type="evidence" value="ECO:0007669"/>
    <property type="project" value="TreeGrafter"/>
</dbReference>
<proteinExistence type="predicted"/>
<dbReference type="InterPro" id="IPR037215">
    <property type="entry name" value="GUN4-like_sf"/>
</dbReference>
<feature type="domain" description="GUN4-like" evidence="1">
    <location>
        <begin position="103"/>
        <end position="238"/>
    </location>
</feature>
<dbReference type="Gene3D" id="1.10.10.1770">
    <property type="entry name" value="Gun4-like"/>
    <property type="match status" value="1"/>
</dbReference>
<dbReference type="PANTHER" id="PTHR34800:SF1">
    <property type="entry name" value="TETRAPYRROLE-BINDING PROTEIN, CHLOROPLASTIC"/>
    <property type="match status" value="1"/>
</dbReference>
<accession>A0AAW9Q5D3</accession>
<dbReference type="Pfam" id="PF05419">
    <property type="entry name" value="GUN4"/>
    <property type="match status" value="1"/>
</dbReference>
<gene>
    <name evidence="2" type="ORF">V2H45_21770</name>
</gene>
<dbReference type="RefSeq" id="WP_330485809.1">
    <property type="nucleotide sequence ID" value="NZ_JAZBJZ010000129.1"/>
</dbReference>
<evidence type="ECO:0000259" key="1">
    <source>
        <dbReference type="Pfam" id="PF05419"/>
    </source>
</evidence>
<dbReference type="InterPro" id="IPR008629">
    <property type="entry name" value="GUN4-like"/>
</dbReference>
<comment type="caution">
    <text evidence="2">The sequence shown here is derived from an EMBL/GenBank/DDBJ whole genome shotgun (WGS) entry which is preliminary data.</text>
</comment>